<organism evidence="5 6">
    <name type="scientific">Pristionchus mayeri</name>
    <dbReference type="NCBI Taxonomy" id="1317129"/>
    <lineage>
        <taxon>Eukaryota</taxon>
        <taxon>Metazoa</taxon>
        <taxon>Ecdysozoa</taxon>
        <taxon>Nematoda</taxon>
        <taxon>Chromadorea</taxon>
        <taxon>Rhabditida</taxon>
        <taxon>Rhabditina</taxon>
        <taxon>Diplogasteromorpha</taxon>
        <taxon>Diplogasteroidea</taxon>
        <taxon>Neodiplogasteridae</taxon>
        <taxon>Pristionchus</taxon>
    </lineage>
</organism>
<dbReference type="Pfam" id="PF05193">
    <property type="entry name" value="Peptidase_M16_C"/>
    <property type="match status" value="1"/>
</dbReference>
<sequence>MLSVARAGVASVKNSVRSVSALATRDVLAKGSHAEVSELKNGLRVSTENNGRPTTTVGVWIETGSRYESESNNGVSRLLEHMIHKGTGKRSEAQLESELSSIGAKLVSETSRDHTAIFVQSSSQDVEKVVDVLADVLRNSKLDSSAIEGEKTHLLAALEEAEEDHMGVVMDNLHAAAFQGTSLARSPLGNTTGIKSVDASALKQWQADHYRPVRMVFSAVGGVEHGKLTQLAEKYFGDLSNSYPGKVPHSDGVRFTGSEFRFRNDNVPHMYGAIAVEGVGYGHHDALALRVASQFVGQWDVTHGSSYNAPSKLVQQVSHGYNLHAFQNFSLNYKDTGLFGVQFICKGDSVDDATSIARWLQHEWKHLSSAVDEEEVNRAKNALRTQLYQALETNTHKAAFNAKELLHTGGVRSLVDIEDSLEKLDKTAVREAVSRHVYDRDIAASGVGRTEAWPNYAHLRYGMSWWKL</sequence>
<gene>
    <name evidence="5" type="ORF">PMAYCL1PPCAC_12436</name>
</gene>
<keyword evidence="6" id="KW-1185">Reference proteome</keyword>
<dbReference type="PANTHER" id="PTHR11851:SF143">
    <property type="entry name" value="CYTOCHROME B-C1 COMPLEX SUBUNIT 1, MITOCHONDRIAL"/>
    <property type="match status" value="1"/>
</dbReference>
<dbReference type="InterPro" id="IPR011765">
    <property type="entry name" value="Pept_M16_N"/>
</dbReference>
<dbReference type="InterPro" id="IPR011249">
    <property type="entry name" value="Metalloenz_LuxS/M16"/>
</dbReference>
<evidence type="ECO:0000259" key="3">
    <source>
        <dbReference type="Pfam" id="PF00675"/>
    </source>
</evidence>
<dbReference type="GO" id="GO:0005739">
    <property type="term" value="C:mitochondrion"/>
    <property type="evidence" value="ECO:0007669"/>
    <property type="project" value="UniProtKB-SubCell"/>
</dbReference>
<accession>A0AAN4ZK12</accession>
<proteinExistence type="predicted"/>
<dbReference type="FunFam" id="3.30.830.10:FF:000001">
    <property type="entry name" value="Mitochondrial-processing peptidase subunit beta, mitochondrial"/>
    <property type="match status" value="1"/>
</dbReference>
<reference evidence="6" key="1">
    <citation type="submission" date="2022-10" db="EMBL/GenBank/DDBJ databases">
        <title>Genome assembly of Pristionchus species.</title>
        <authorList>
            <person name="Yoshida K."/>
            <person name="Sommer R.J."/>
        </authorList>
    </citation>
    <scope>NUCLEOTIDE SEQUENCE [LARGE SCALE GENOMIC DNA]</scope>
    <source>
        <strain evidence="6">RS5460</strain>
    </source>
</reference>
<evidence type="ECO:0000313" key="6">
    <source>
        <dbReference type="Proteomes" id="UP001328107"/>
    </source>
</evidence>
<comment type="caution">
    <text evidence="5">The sequence shown here is derived from an EMBL/GenBank/DDBJ whole genome shotgun (WGS) entry which is preliminary data.</text>
</comment>
<dbReference type="FunFam" id="3.30.830.10:FF:000008">
    <property type="entry name" value="Mitochondrial-processing peptidase subunit beta"/>
    <property type="match status" value="1"/>
</dbReference>
<dbReference type="PANTHER" id="PTHR11851">
    <property type="entry name" value="METALLOPROTEASE"/>
    <property type="match status" value="1"/>
</dbReference>
<dbReference type="Pfam" id="PF00675">
    <property type="entry name" value="Peptidase_M16"/>
    <property type="match status" value="1"/>
</dbReference>
<comment type="subcellular location">
    <subcellularLocation>
        <location evidence="1">Mitochondrion</location>
    </subcellularLocation>
</comment>
<evidence type="ECO:0000256" key="1">
    <source>
        <dbReference type="ARBA" id="ARBA00004173"/>
    </source>
</evidence>
<dbReference type="InterPro" id="IPR050361">
    <property type="entry name" value="MPP/UQCRC_Complex"/>
</dbReference>
<dbReference type="AlphaFoldDB" id="A0AAN4ZK12"/>
<feature type="domain" description="Peptidase M16 C-terminal" evidence="4">
    <location>
        <begin position="197"/>
        <end position="383"/>
    </location>
</feature>
<evidence type="ECO:0000313" key="5">
    <source>
        <dbReference type="EMBL" id="GMR42241.1"/>
    </source>
</evidence>
<dbReference type="EMBL" id="BTRK01000003">
    <property type="protein sequence ID" value="GMR42241.1"/>
    <property type="molecule type" value="Genomic_DNA"/>
</dbReference>
<dbReference type="Gene3D" id="3.30.830.10">
    <property type="entry name" value="Metalloenzyme, LuxS/M16 peptidase-like"/>
    <property type="match status" value="2"/>
</dbReference>
<evidence type="ECO:0000256" key="2">
    <source>
        <dbReference type="ARBA" id="ARBA00023128"/>
    </source>
</evidence>
<protein>
    <submittedName>
        <fullName evidence="5">Uncharacterized protein</fullName>
    </submittedName>
</protein>
<dbReference type="InterPro" id="IPR007863">
    <property type="entry name" value="Peptidase_M16_C"/>
</dbReference>
<feature type="domain" description="Peptidase M16 N-terminal" evidence="3">
    <location>
        <begin position="45"/>
        <end position="188"/>
    </location>
</feature>
<dbReference type="Proteomes" id="UP001328107">
    <property type="component" value="Unassembled WGS sequence"/>
</dbReference>
<dbReference type="GO" id="GO:0046872">
    <property type="term" value="F:metal ion binding"/>
    <property type="evidence" value="ECO:0007669"/>
    <property type="project" value="InterPro"/>
</dbReference>
<keyword evidence="2" id="KW-0496">Mitochondrion</keyword>
<evidence type="ECO:0000259" key="4">
    <source>
        <dbReference type="Pfam" id="PF05193"/>
    </source>
</evidence>
<dbReference type="SUPFAM" id="SSF63411">
    <property type="entry name" value="LuxS/MPP-like metallohydrolase"/>
    <property type="match status" value="2"/>
</dbReference>
<name>A0AAN4ZK12_9BILA</name>